<dbReference type="PROSITE" id="PS00237">
    <property type="entry name" value="G_PROTEIN_RECEP_F1_1"/>
    <property type="match status" value="1"/>
</dbReference>
<feature type="transmembrane region" description="Helical" evidence="13">
    <location>
        <begin position="371"/>
        <end position="390"/>
    </location>
</feature>
<dbReference type="PRINTS" id="PR01565">
    <property type="entry name" value="NEUROMEDINUR"/>
</dbReference>
<keyword evidence="2" id="KW-1003">Cell membrane</keyword>
<evidence type="ECO:0000256" key="10">
    <source>
        <dbReference type="ARBA" id="ARBA00023224"/>
    </source>
</evidence>
<feature type="transmembrane region" description="Helical" evidence="13">
    <location>
        <begin position="220"/>
        <end position="242"/>
    </location>
</feature>
<evidence type="ECO:0000256" key="7">
    <source>
        <dbReference type="ARBA" id="ARBA00023157"/>
    </source>
</evidence>
<dbReference type="PROSITE" id="PS50262">
    <property type="entry name" value="G_PROTEIN_RECEP_F1_2"/>
    <property type="match status" value="1"/>
</dbReference>
<keyword evidence="5 11" id="KW-0297">G-protein coupled receptor</keyword>
<feature type="region of interest" description="Disordered" evidence="12">
    <location>
        <begin position="38"/>
        <end position="71"/>
    </location>
</feature>
<evidence type="ECO:0000256" key="12">
    <source>
        <dbReference type="SAM" id="MobiDB-lite"/>
    </source>
</evidence>
<keyword evidence="7" id="KW-1015">Disulfide bond</keyword>
<feature type="transmembrane region" description="Helical" evidence="13">
    <location>
        <begin position="410"/>
        <end position="434"/>
    </location>
</feature>
<keyword evidence="8 11" id="KW-0675">Receptor</keyword>
<dbReference type="PRINTS" id="PR00237">
    <property type="entry name" value="GPCRRHODOPSN"/>
</dbReference>
<dbReference type="Pfam" id="PF00001">
    <property type="entry name" value="7tm_1"/>
    <property type="match status" value="1"/>
</dbReference>
<evidence type="ECO:0000313" key="15">
    <source>
        <dbReference type="EMBL" id="QRC76237.1"/>
    </source>
</evidence>
<dbReference type="GO" id="GO:0001607">
    <property type="term" value="F:neuromedin U receptor activity"/>
    <property type="evidence" value="ECO:0007669"/>
    <property type="project" value="InterPro"/>
</dbReference>
<reference evidence="15" key="2">
    <citation type="journal article" name="Sci. Rep.">
        <title>Identification and functional characterization of the first molluscan neuromedin U receptor in the slug, Deroceras reticulatum.</title>
        <authorList>
            <person name="Ahn S.J."/>
            <person name="Mc Donnell R.J."/>
            <person name="Corcoran J.A."/>
            <person name="Martin R.C."/>
            <person name="Choi M.Y."/>
        </authorList>
    </citation>
    <scope>NUCLEOTIDE SEQUENCE</scope>
</reference>
<keyword evidence="6 13" id="KW-0472">Membrane</keyword>
<keyword evidence="9" id="KW-0325">Glycoprotein</keyword>
<evidence type="ECO:0000256" key="1">
    <source>
        <dbReference type="ARBA" id="ARBA00004651"/>
    </source>
</evidence>
<dbReference type="InterPro" id="IPR017452">
    <property type="entry name" value="GPCR_Rhodpsn_7TM"/>
</dbReference>
<dbReference type="PANTHER" id="PTHR24243:SF208">
    <property type="entry name" value="PYROKININ-1 RECEPTOR"/>
    <property type="match status" value="1"/>
</dbReference>
<protein>
    <submittedName>
        <fullName evidence="15">Neuromedin U receptor variant a</fullName>
    </submittedName>
</protein>
<name>A0A888YNE3_DERRE</name>
<comment type="subcellular location">
    <subcellularLocation>
        <location evidence="1">Cell membrane</location>
        <topology evidence="1">Multi-pass membrane protein</topology>
    </subcellularLocation>
</comment>
<dbReference type="SMR" id="A0A888YNE3"/>
<evidence type="ECO:0000256" key="4">
    <source>
        <dbReference type="ARBA" id="ARBA00022989"/>
    </source>
</evidence>
<dbReference type="PANTHER" id="PTHR24243">
    <property type="entry name" value="G-PROTEIN COUPLED RECEPTOR"/>
    <property type="match status" value="1"/>
</dbReference>
<gene>
    <name evidence="15" type="primary">NmU-Ra</name>
</gene>
<feature type="compositionally biased region" description="Basic and acidic residues" evidence="12">
    <location>
        <begin position="42"/>
        <end position="70"/>
    </location>
</feature>
<dbReference type="InterPro" id="IPR005390">
    <property type="entry name" value="NeuromedU_rcpt"/>
</dbReference>
<evidence type="ECO:0000256" key="5">
    <source>
        <dbReference type="ARBA" id="ARBA00023040"/>
    </source>
</evidence>
<comment type="similarity">
    <text evidence="11">Belongs to the G-protein coupled receptor 1 family.</text>
</comment>
<keyword evidence="4 13" id="KW-1133">Transmembrane helix</keyword>
<feature type="domain" description="G-protein coupled receptors family 1 profile" evidence="14">
    <location>
        <begin position="162"/>
        <end position="435"/>
    </location>
</feature>
<keyword evidence="10 11" id="KW-0807">Transducer</keyword>
<reference evidence="15" key="1">
    <citation type="submission" date="2020-09" db="EMBL/GenBank/DDBJ databases">
        <authorList>
            <person name="Ahn S.-J."/>
            <person name="McDonnell R."/>
            <person name="Corcoran J.A."/>
            <person name="Martin R.C."/>
            <person name="Choi M.-Y."/>
        </authorList>
    </citation>
    <scope>NUCLEOTIDE SEQUENCE</scope>
</reference>
<proteinExistence type="evidence at transcript level"/>
<dbReference type="Gene3D" id="1.20.1070.10">
    <property type="entry name" value="Rhodopsin 7-helix transmembrane proteins"/>
    <property type="match status" value="1"/>
</dbReference>
<evidence type="ECO:0000256" key="9">
    <source>
        <dbReference type="ARBA" id="ARBA00023180"/>
    </source>
</evidence>
<evidence type="ECO:0000256" key="3">
    <source>
        <dbReference type="ARBA" id="ARBA00022692"/>
    </source>
</evidence>
<evidence type="ECO:0000256" key="8">
    <source>
        <dbReference type="ARBA" id="ARBA00023170"/>
    </source>
</evidence>
<evidence type="ECO:0000256" key="6">
    <source>
        <dbReference type="ARBA" id="ARBA00023136"/>
    </source>
</evidence>
<keyword evidence="3 11" id="KW-0812">Transmembrane</keyword>
<dbReference type="SUPFAM" id="SSF81321">
    <property type="entry name" value="Family A G protein-coupled receptor-like"/>
    <property type="match status" value="1"/>
</dbReference>
<evidence type="ECO:0000259" key="14">
    <source>
        <dbReference type="PROSITE" id="PS50262"/>
    </source>
</evidence>
<feature type="transmembrane region" description="Helical" evidence="13">
    <location>
        <begin position="263"/>
        <end position="283"/>
    </location>
</feature>
<dbReference type="EMBL" id="MW026247">
    <property type="protein sequence ID" value="QRC76237.1"/>
    <property type="molecule type" value="mRNA"/>
</dbReference>
<evidence type="ECO:0000256" key="13">
    <source>
        <dbReference type="SAM" id="Phobius"/>
    </source>
</evidence>
<organism evidence="15">
    <name type="scientific">Deroceras reticulatum</name>
    <name type="common">Gray garden slug</name>
    <dbReference type="NCBI Taxonomy" id="145610"/>
    <lineage>
        <taxon>Eukaryota</taxon>
        <taxon>Metazoa</taxon>
        <taxon>Spiralia</taxon>
        <taxon>Lophotrochozoa</taxon>
        <taxon>Mollusca</taxon>
        <taxon>Gastropoda</taxon>
        <taxon>Heterobranchia</taxon>
        <taxon>Euthyneura</taxon>
        <taxon>Panpulmonata</taxon>
        <taxon>Eupulmonata</taxon>
        <taxon>Stylommatophora</taxon>
        <taxon>Helicina</taxon>
        <taxon>Limacoidea</taxon>
        <taxon>Agriolimacidae</taxon>
        <taxon>Deroceras</taxon>
    </lineage>
</organism>
<dbReference type="CDD" id="cd15134">
    <property type="entry name" value="7tmA_capaR"/>
    <property type="match status" value="1"/>
</dbReference>
<dbReference type="AlphaFoldDB" id="A0A888YNE3"/>
<evidence type="ECO:0000256" key="2">
    <source>
        <dbReference type="ARBA" id="ARBA00022475"/>
    </source>
</evidence>
<accession>A0A888YNE3</accession>
<dbReference type="GO" id="GO:0005886">
    <property type="term" value="C:plasma membrane"/>
    <property type="evidence" value="ECO:0007669"/>
    <property type="project" value="UniProtKB-SubCell"/>
</dbReference>
<evidence type="ECO:0000256" key="11">
    <source>
        <dbReference type="RuleBase" id="RU000688"/>
    </source>
</evidence>
<dbReference type="SMART" id="SM01381">
    <property type="entry name" value="7TM_GPCR_Srsx"/>
    <property type="match status" value="1"/>
</dbReference>
<sequence>MTDGSHYMKINDTFCCRFNISLRRSPYSGSHPSSGLAVHNDAAAHDSGGMDKRNGASIGEDKSTYHHGDSKSCVSSVYEDVLYLSSNITWDDIRRITSTFQGDVTLYCDVNSTVQANSFSNASIVSRADYLAYTLGPRHISTAALVVLSVLYIIIFLTGVLGNLCTCVVIIRNRCLHTATNYYLFSLAISDVLTLLLALPEELTRIWEAYPFIFGSGFCYIKSFVSEVTSYASVLTITAFTIDRYMAICHPLQSQALSSLYRAVRIIIIIWIIACACAMPYPIHTRMYYEVVDPCTGEPLPDSLLCNLPPQWRNRMTYVFQFSTFAFFVVPMIIITIMYALIGLTLMKTDQFASGKKNKQAAIAAAKSKRAVLKMLVAVVIAFFLCWAPFHSQRLMTLYVPHDAWTDTMLTLQTCLFYVSGVLYFFSSTVNPILYNVMSKRYRKAFKLTLYRCVRGNNYEYSEASIYRSTAQGATVTVYCNHRLLAKDRVTTRNNDFEINNSTTV</sequence>
<feature type="transmembrane region" description="Helical" evidence="13">
    <location>
        <begin position="143"/>
        <end position="170"/>
    </location>
</feature>
<dbReference type="InterPro" id="IPR000276">
    <property type="entry name" value="GPCR_Rhodpsn"/>
</dbReference>
<feature type="transmembrane region" description="Helical" evidence="13">
    <location>
        <begin position="182"/>
        <end position="200"/>
    </location>
</feature>
<feature type="transmembrane region" description="Helical" evidence="13">
    <location>
        <begin position="318"/>
        <end position="347"/>
    </location>
</feature>